<evidence type="ECO:0000256" key="15">
    <source>
        <dbReference type="SAM" id="Coils"/>
    </source>
</evidence>
<accession>A0ABW9F7U5</accession>
<dbReference type="Proteomes" id="UP001629536">
    <property type="component" value="Unassembled WGS sequence"/>
</dbReference>
<evidence type="ECO:0000259" key="16">
    <source>
        <dbReference type="PROSITE" id="PS50059"/>
    </source>
</evidence>
<comment type="similarity">
    <text evidence="2 12 14">Belongs to the FKBP-type PPIase family. Tig subfamily.</text>
</comment>
<evidence type="ECO:0000256" key="12">
    <source>
        <dbReference type="HAMAP-Rule" id="MF_00303"/>
    </source>
</evidence>
<dbReference type="Pfam" id="PF05698">
    <property type="entry name" value="Trigger_C"/>
    <property type="match status" value="1"/>
</dbReference>
<evidence type="ECO:0000256" key="2">
    <source>
        <dbReference type="ARBA" id="ARBA00005464"/>
    </source>
</evidence>
<dbReference type="SUPFAM" id="SSF54534">
    <property type="entry name" value="FKBP-like"/>
    <property type="match status" value="1"/>
</dbReference>
<proteinExistence type="inferred from homology"/>
<dbReference type="InterPro" id="IPR027304">
    <property type="entry name" value="Trigger_fact/SurA_dom_sf"/>
</dbReference>
<dbReference type="InterPro" id="IPR037041">
    <property type="entry name" value="Trigger_fac_C_sf"/>
</dbReference>
<comment type="catalytic activity">
    <reaction evidence="1 12 13">
        <text>[protein]-peptidylproline (omega=180) = [protein]-peptidylproline (omega=0)</text>
        <dbReference type="Rhea" id="RHEA:16237"/>
        <dbReference type="Rhea" id="RHEA-COMP:10747"/>
        <dbReference type="Rhea" id="RHEA-COMP:10748"/>
        <dbReference type="ChEBI" id="CHEBI:83833"/>
        <dbReference type="ChEBI" id="CHEBI:83834"/>
        <dbReference type="EC" id="5.2.1.8"/>
    </reaction>
</comment>
<evidence type="ECO:0000256" key="10">
    <source>
        <dbReference type="ARBA" id="ARBA00024849"/>
    </source>
</evidence>
<keyword evidence="8 12" id="KW-0413">Isomerase</keyword>
<evidence type="ECO:0000256" key="6">
    <source>
        <dbReference type="ARBA" id="ARBA00023110"/>
    </source>
</evidence>
<dbReference type="GO" id="GO:0003755">
    <property type="term" value="F:peptidyl-prolyl cis-trans isomerase activity"/>
    <property type="evidence" value="ECO:0007669"/>
    <property type="project" value="UniProtKB-EC"/>
</dbReference>
<reference evidence="17 18" key="1">
    <citation type="journal article" date="2024" name="Front. Microbiol.">
        <title>Pangenomic and biochemical analyses of Helcococcus ovis reveal widespread tetracycline resistance and a novel bacterial species, Helcococcus bovis.</title>
        <authorList>
            <person name="Cunha F."/>
            <person name="Zhai Y."/>
            <person name="Casaro S."/>
            <person name="Jones K.L."/>
            <person name="Hernandez M."/>
            <person name="Bisinotto R.S."/>
            <person name="Kariyawasam S."/>
            <person name="Brown M.B."/>
            <person name="Phillips A."/>
            <person name="Jeong K.C."/>
            <person name="Galvao K.N."/>
        </authorList>
    </citation>
    <scope>NUCLEOTIDE SEQUENCE [LARGE SCALE GENOMIC DNA]</scope>
    <source>
        <strain evidence="17 18">KG197</strain>
    </source>
</reference>
<evidence type="ECO:0000313" key="17">
    <source>
        <dbReference type="EMBL" id="MFM1525198.1"/>
    </source>
</evidence>
<evidence type="ECO:0000256" key="11">
    <source>
        <dbReference type="ARBA" id="ARBA00029986"/>
    </source>
</evidence>
<feature type="domain" description="PPIase FKBP-type" evidence="16">
    <location>
        <begin position="161"/>
        <end position="260"/>
    </location>
</feature>
<dbReference type="InterPro" id="IPR005215">
    <property type="entry name" value="Trig_fac"/>
</dbReference>
<organism evidence="17 18">
    <name type="scientific">Helcococcus bovis</name>
    <dbReference type="NCBI Taxonomy" id="3153252"/>
    <lineage>
        <taxon>Bacteria</taxon>
        <taxon>Bacillati</taxon>
        <taxon>Bacillota</taxon>
        <taxon>Tissierellia</taxon>
        <taxon>Tissierellales</taxon>
        <taxon>Peptoniphilaceae</taxon>
        <taxon>Helcococcus</taxon>
    </lineage>
</organism>
<comment type="subcellular location">
    <subcellularLocation>
        <location evidence="12">Cytoplasm</location>
    </subcellularLocation>
    <text evidence="12">About half TF is bound to the ribosome near the polypeptide exit tunnel while the other half is free in the cytoplasm.</text>
</comment>
<dbReference type="InterPro" id="IPR008881">
    <property type="entry name" value="Trigger_fac_ribosome-bd_bac"/>
</dbReference>
<sequence length="432" mass="50585">MSKLISKENNKAVFTETVKFDVFKEKLQEAYQQNKSRFNIPGFRKGKAPRRIIEMNYGKEVFYNDALDLILPDAYQNALEELKITPVSRPHVDFSEIEEGKDIELKFEVETYPEFELADYTNLEVTKQDTEVKEELVDARIQDEIQKNGVVKPVEREIQIGDLVNIDFEGFKENVAFEGGKSEGYDLKIGSKSFIPGFEEGLIGKKAGEEVDLNLTFPEEYQAEELKGQEVLFKVKVNEVKEEVFPELDDDFVMDVSEFDTVDEYKESIRKELKENLEKNNEIELENQVIEEVIRRTEINVPNQMVEDQLNEEYHEYTHQISHMGIDMKTYFQLTGSSEEQVREQLRERAENKVKIDLILEKLVEEKEYAVSDDEVENEYKDVAKQYNKEGDAEFIEKMKQQVSPERIKVILQRRKAVDEFKQNVVFVDKKE</sequence>
<feature type="coiled-coil region" evidence="15">
    <location>
        <begin position="262"/>
        <end position="300"/>
    </location>
</feature>
<evidence type="ECO:0000256" key="1">
    <source>
        <dbReference type="ARBA" id="ARBA00000971"/>
    </source>
</evidence>
<evidence type="ECO:0000256" key="13">
    <source>
        <dbReference type="PROSITE-ProRule" id="PRU00277"/>
    </source>
</evidence>
<evidence type="ECO:0000256" key="4">
    <source>
        <dbReference type="ARBA" id="ARBA00016902"/>
    </source>
</evidence>
<keyword evidence="18" id="KW-1185">Reference proteome</keyword>
<dbReference type="SUPFAM" id="SSF109998">
    <property type="entry name" value="Triger factor/SurA peptide-binding domain-like"/>
    <property type="match status" value="1"/>
</dbReference>
<dbReference type="PROSITE" id="PS50059">
    <property type="entry name" value="FKBP_PPIASE"/>
    <property type="match status" value="1"/>
</dbReference>
<gene>
    <name evidence="12 17" type="primary">tig</name>
    <name evidence="17" type="ORF">ABGF40_05865</name>
</gene>
<dbReference type="EMBL" id="JBFNFH010000013">
    <property type="protein sequence ID" value="MFM1525198.1"/>
    <property type="molecule type" value="Genomic_DNA"/>
</dbReference>
<dbReference type="HAMAP" id="MF_00303">
    <property type="entry name" value="Trigger_factor_Tig"/>
    <property type="match status" value="1"/>
</dbReference>
<dbReference type="Gene3D" id="1.10.3120.10">
    <property type="entry name" value="Trigger factor, C-terminal domain"/>
    <property type="match status" value="1"/>
</dbReference>
<evidence type="ECO:0000256" key="7">
    <source>
        <dbReference type="ARBA" id="ARBA00023186"/>
    </source>
</evidence>
<keyword evidence="15" id="KW-0175">Coiled coil</keyword>
<evidence type="ECO:0000256" key="3">
    <source>
        <dbReference type="ARBA" id="ARBA00013194"/>
    </source>
</evidence>
<protein>
    <recommendedName>
        <fullName evidence="4 12">Trigger factor</fullName>
        <shortName evidence="12">TF</shortName>
        <ecNumber evidence="3 12">5.2.1.8</ecNumber>
    </recommendedName>
    <alternativeName>
        <fullName evidence="11 12">PPIase</fullName>
    </alternativeName>
</protein>
<dbReference type="Gene3D" id="3.10.50.40">
    <property type="match status" value="1"/>
</dbReference>
<keyword evidence="9 12" id="KW-0131">Cell cycle</keyword>
<comment type="domain">
    <text evidence="12">Consists of 3 domains; the N-terminus binds the ribosome, the middle domain has PPIase activity, while the C-terminus has intrinsic chaperone activity on its own.</text>
</comment>
<dbReference type="EC" id="5.2.1.8" evidence="3 12"/>
<keyword evidence="7 12" id="KW-0143">Chaperone</keyword>
<evidence type="ECO:0000313" key="18">
    <source>
        <dbReference type="Proteomes" id="UP001629536"/>
    </source>
</evidence>
<comment type="function">
    <text evidence="10 12">Involved in protein export. Acts as a chaperone by maintaining the newly synthesized protein in an open conformation. Functions as a peptidyl-prolyl cis-trans isomerase.</text>
</comment>
<dbReference type="SUPFAM" id="SSF102735">
    <property type="entry name" value="Trigger factor ribosome-binding domain"/>
    <property type="match status" value="1"/>
</dbReference>
<dbReference type="InterPro" id="IPR001179">
    <property type="entry name" value="PPIase_FKBP_dom"/>
</dbReference>
<dbReference type="NCBIfam" id="TIGR00115">
    <property type="entry name" value="tig"/>
    <property type="match status" value="1"/>
</dbReference>
<evidence type="ECO:0000256" key="5">
    <source>
        <dbReference type="ARBA" id="ARBA00022618"/>
    </source>
</evidence>
<dbReference type="RefSeq" id="WP_408126710.1">
    <property type="nucleotide sequence ID" value="NZ_JBFNFH010000013.1"/>
</dbReference>
<dbReference type="InterPro" id="IPR008880">
    <property type="entry name" value="Trigger_fac_C"/>
</dbReference>
<evidence type="ECO:0000256" key="9">
    <source>
        <dbReference type="ARBA" id="ARBA00023306"/>
    </source>
</evidence>
<keyword evidence="12" id="KW-0963">Cytoplasm</keyword>
<dbReference type="Pfam" id="PF00254">
    <property type="entry name" value="FKBP_C"/>
    <property type="match status" value="1"/>
</dbReference>
<dbReference type="Pfam" id="PF05697">
    <property type="entry name" value="Trigger_N"/>
    <property type="match status" value="1"/>
</dbReference>
<dbReference type="Gene3D" id="3.30.70.1050">
    <property type="entry name" value="Trigger factor ribosome-binding domain"/>
    <property type="match status" value="1"/>
</dbReference>
<dbReference type="PIRSF" id="PIRSF003095">
    <property type="entry name" value="Trigger_factor"/>
    <property type="match status" value="1"/>
</dbReference>
<keyword evidence="6 12" id="KW-0697">Rotamase</keyword>
<dbReference type="InterPro" id="IPR036611">
    <property type="entry name" value="Trigger_fac_ribosome-bd_sf"/>
</dbReference>
<evidence type="ECO:0000256" key="14">
    <source>
        <dbReference type="RuleBase" id="RU003914"/>
    </source>
</evidence>
<keyword evidence="5 12" id="KW-0132">Cell division</keyword>
<name>A0ABW9F7U5_9FIRM</name>
<evidence type="ECO:0000256" key="8">
    <source>
        <dbReference type="ARBA" id="ARBA00023235"/>
    </source>
</evidence>
<dbReference type="InterPro" id="IPR046357">
    <property type="entry name" value="PPIase_dom_sf"/>
</dbReference>
<comment type="caution">
    <text evidence="17">The sequence shown here is derived from an EMBL/GenBank/DDBJ whole genome shotgun (WGS) entry which is preliminary data.</text>
</comment>